<dbReference type="Proteomes" id="UP000642070">
    <property type="component" value="Unassembled WGS sequence"/>
</dbReference>
<reference evidence="2" key="1">
    <citation type="journal article" date="2014" name="Int. J. Syst. Evol. Microbiol.">
        <title>Complete genome sequence of Corynebacterium casei LMG S-19264T (=DSM 44701T), isolated from a smear-ripened cheese.</title>
        <authorList>
            <consortium name="US DOE Joint Genome Institute (JGI-PGF)"/>
            <person name="Walter F."/>
            <person name="Albersmeier A."/>
            <person name="Kalinowski J."/>
            <person name="Ruckert C."/>
        </authorList>
    </citation>
    <scope>NUCLEOTIDE SEQUENCE</scope>
    <source>
        <strain evidence="2">JCM 19831</strain>
    </source>
</reference>
<feature type="transmembrane region" description="Helical" evidence="1">
    <location>
        <begin position="212"/>
        <end position="231"/>
    </location>
</feature>
<sequence length="426" mass="44723">MALTEREQAQSTTAPPARPWRTALGITAVAVVGTAAGILRQGGAGALNTIWAEDGQIFLTQAVDKGVGAFTTSYAGYYHLVARIVAAIAAALPASWAAATLALGAALVTTLFAIAVYRLSGEYLPSPLARLLVSVPVALLPMSQGDVLNSPANLHWTGLYLLFWLLVSRPPTMTGKVFACAGIVLVAGSDILTAIYVPLAAFIIWFHRDRYAVVKAVAFAVPFGLQVLGLLTGQSEREGLAPAPVLGVKGYVFRAIPSTFFGERWVGAQVTTHSLIFTGLSLLVLAAVLLLAWRGFTTARWWFALAAALHSVGLYVLPVALSGVATPRYNVAPALLLLVAVASLLLPHETGEGTPLAVFALLFAVVLVVNFRVGNARANGPAWDDGLESAQVACAQRSGGSVEIEVPPLAAPGWHATLPCDYVDRN</sequence>
<feature type="transmembrane region" description="Helical" evidence="1">
    <location>
        <begin position="20"/>
        <end position="39"/>
    </location>
</feature>
<keyword evidence="1" id="KW-0472">Membrane</keyword>
<feature type="transmembrane region" description="Helical" evidence="1">
    <location>
        <begin position="274"/>
        <end position="293"/>
    </location>
</feature>
<dbReference type="RefSeq" id="WP_190249506.1">
    <property type="nucleotide sequence ID" value="NZ_BMPI01000008.1"/>
</dbReference>
<keyword evidence="1" id="KW-1133">Transmembrane helix</keyword>
<feature type="transmembrane region" description="Helical" evidence="1">
    <location>
        <begin position="353"/>
        <end position="371"/>
    </location>
</feature>
<evidence type="ECO:0000313" key="3">
    <source>
        <dbReference type="Proteomes" id="UP000642070"/>
    </source>
</evidence>
<protein>
    <submittedName>
        <fullName evidence="2">Uncharacterized protein</fullName>
    </submittedName>
</protein>
<name>A0A917WNM8_9ACTN</name>
<feature type="transmembrane region" description="Helical" evidence="1">
    <location>
        <begin position="98"/>
        <end position="116"/>
    </location>
</feature>
<comment type="caution">
    <text evidence="2">The sequence shown here is derived from an EMBL/GenBank/DDBJ whole genome shotgun (WGS) entry which is preliminary data.</text>
</comment>
<evidence type="ECO:0000256" key="1">
    <source>
        <dbReference type="SAM" id="Phobius"/>
    </source>
</evidence>
<dbReference type="EMBL" id="BMPI01000008">
    <property type="protein sequence ID" value="GGM19051.1"/>
    <property type="molecule type" value="Genomic_DNA"/>
</dbReference>
<reference evidence="2" key="2">
    <citation type="submission" date="2020-09" db="EMBL/GenBank/DDBJ databases">
        <authorList>
            <person name="Sun Q."/>
            <person name="Ohkuma M."/>
        </authorList>
    </citation>
    <scope>NUCLEOTIDE SEQUENCE</scope>
    <source>
        <strain evidence="2">JCM 19831</strain>
    </source>
</reference>
<feature type="transmembrane region" description="Helical" evidence="1">
    <location>
        <begin position="74"/>
        <end position="92"/>
    </location>
</feature>
<feature type="transmembrane region" description="Helical" evidence="1">
    <location>
        <begin position="329"/>
        <end position="347"/>
    </location>
</feature>
<proteinExistence type="predicted"/>
<keyword evidence="3" id="KW-1185">Reference proteome</keyword>
<keyword evidence="1" id="KW-0812">Transmembrane</keyword>
<gene>
    <name evidence="2" type="ORF">GCM10007977_020350</name>
</gene>
<dbReference type="AlphaFoldDB" id="A0A917WNM8"/>
<organism evidence="2 3">
    <name type="scientific">Dactylosporangium sucinum</name>
    <dbReference type="NCBI Taxonomy" id="1424081"/>
    <lineage>
        <taxon>Bacteria</taxon>
        <taxon>Bacillati</taxon>
        <taxon>Actinomycetota</taxon>
        <taxon>Actinomycetes</taxon>
        <taxon>Micromonosporales</taxon>
        <taxon>Micromonosporaceae</taxon>
        <taxon>Dactylosporangium</taxon>
    </lineage>
</organism>
<evidence type="ECO:0000313" key="2">
    <source>
        <dbReference type="EMBL" id="GGM19051.1"/>
    </source>
</evidence>
<feature type="transmembrane region" description="Helical" evidence="1">
    <location>
        <begin position="299"/>
        <end position="317"/>
    </location>
</feature>
<feature type="transmembrane region" description="Helical" evidence="1">
    <location>
        <begin position="179"/>
        <end position="206"/>
    </location>
</feature>
<accession>A0A917WNM8</accession>